<feature type="domain" description="FAD-binding PCMH-type" evidence="6">
    <location>
        <begin position="24"/>
        <end position="213"/>
    </location>
</feature>
<dbReference type="InterPro" id="IPR036318">
    <property type="entry name" value="FAD-bd_PCMH-like_sf"/>
</dbReference>
<accession>A0A9W4KIP9</accession>
<name>A0A9W4KIP9_9EURO</name>
<dbReference type="PANTHER" id="PTHR42973:SF39">
    <property type="entry name" value="FAD-BINDING PCMH-TYPE DOMAIN-CONTAINING PROTEIN"/>
    <property type="match status" value="1"/>
</dbReference>
<comment type="cofactor">
    <cofactor evidence="1">
        <name>FAD</name>
        <dbReference type="ChEBI" id="CHEBI:57692"/>
    </cofactor>
</comment>
<comment type="similarity">
    <text evidence="2">Belongs to the oxygen-dependent FAD-linked oxidoreductase family.</text>
</comment>
<evidence type="ECO:0000256" key="3">
    <source>
        <dbReference type="ARBA" id="ARBA00022630"/>
    </source>
</evidence>
<keyword evidence="4" id="KW-0274">FAD</keyword>
<reference evidence="7" key="1">
    <citation type="submission" date="2021-07" db="EMBL/GenBank/DDBJ databases">
        <authorList>
            <person name="Branca A.L. A."/>
        </authorList>
    </citation>
    <scope>NUCLEOTIDE SEQUENCE</scope>
</reference>
<dbReference type="SUPFAM" id="SSF56176">
    <property type="entry name" value="FAD-binding/transporter-associated domain-like"/>
    <property type="match status" value="1"/>
</dbReference>
<gene>
    <name evidence="7" type="ORF">PEGY_LOCUS10342</name>
</gene>
<keyword evidence="8" id="KW-1185">Reference proteome</keyword>
<dbReference type="GO" id="GO:0071949">
    <property type="term" value="F:FAD binding"/>
    <property type="evidence" value="ECO:0007669"/>
    <property type="project" value="InterPro"/>
</dbReference>
<dbReference type="PANTHER" id="PTHR42973">
    <property type="entry name" value="BINDING OXIDOREDUCTASE, PUTATIVE (AFU_ORTHOLOGUE AFUA_1G17690)-RELATED"/>
    <property type="match status" value="1"/>
</dbReference>
<dbReference type="InterPro" id="IPR050416">
    <property type="entry name" value="FAD-linked_Oxidoreductase"/>
</dbReference>
<evidence type="ECO:0000256" key="5">
    <source>
        <dbReference type="ARBA" id="ARBA00023002"/>
    </source>
</evidence>
<dbReference type="GO" id="GO:0016491">
    <property type="term" value="F:oxidoreductase activity"/>
    <property type="evidence" value="ECO:0007669"/>
    <property type="project" value="UniProtKB-KW"/>
</dbReference>
<comment type="caution">
    <text evidence="7">The sequence shown here is derived from an EMBL/GenBank/DDBJ whole genome shotgun (WGS) entry which is preliminary data.</text>
</comment>
<proteinExistence type="inferred from homology"/>
<evidence type="ECO:0000256" key="2">
    <source>
        <dbReference type="ARBA" id="ARBA00005466"/>
    </source>
</evidence>
<dbReference type="Pfam" id="PF01565">
    <property type="entry name" value="FAD_binding_4"/>
    <property type="match status" value="1"/>
</dbReference>
<dbReference type="Gene3D" id="3.30.465.10">
    <property type="match status" value="1"/>
</dbReference>
<dbReference type="Gene3D" id="3.30.43.10">
    <property type="entry name" value="Uridine Diphospho-n-acetylenolpyruvylglucosamine Reductase, domain 2"/>
    <property type="match status" value="1"/>
</dbReference>
<dbReference type="EMBL" id="CAJVRC010000902">
    <property type="protein sequence ID" value="CAG8909546.1"/>
    <property type="molecule type" value="Genomic_DNA"/>
</dbReference>
<evidence type="ECO:0000313" key="8">
    <source>
        <dbReference type="Proteomes" id="UP001154252"/>
    </source>
</evidence>
<dbReference type="InterPro" id="IPR016169">
    <property type="entry name" value="FAD-bd_PCMH_sub2"/>
</dbReference>
<dbReference type="InterPro" id="IPR006094">
    <property type="entry name" value="Oxid_FAD_bind_N"/>
</dbReference>
<evidence type="ECO:0000256" key="4">
    <source>
        <dbReference type="ARBA" id="ARBA00022827"/>
    </source>
</evidence>
<evidence type="ECO:0000313" key="7">
    <source>
        <dbReference type="EMBL" id="CAG8909546.1"/>
    </source>
</evidence>
<dbReference type="InterPro" id="IPR016167">
    <property type="entry name" value="FAD-bd_PCMH_sub1"/>
</dbReference>
<evidence type="ECO:0000259" key="6">
    <source>
        <dbReference type="PROSITE" id="PS51387"/>
    </source>
</evidence>
<keyword evidence="3" id="KW-0285">Flavoprotein</keyword>
<organism evidence="7 8">
    <name type="scientific">Penicillium egyptiacum</name>
    <dbReference type="NCBI Taxonomy" id="1303716"/>
    <lineage>
        <taxon>Eukaryota</taxon>
        <taxon>Fungi</taxon>
        <taxon>Dikarya</taxon>
        <taxon>Ascomycota</taxon>
        <taxon>Pezizomycotina</taxon>
        <taxon>Eurotiomycetes</taxon>
        <taxon>Eurotiomycetidae</taxon>
        <taxon>Eurotiales</taxon>
        <taxon>Aspergillaceae</taxon>
        <taxon>Penicillium</taxon>
    </lineage>
</organism>
<dbReference type="InterPro" id="IPR006093">
    <property type="entry name" value="Oxy_OxRdtase_FAD_BS"/>
</dbReference>
<dbReference type="PROSITE" id="PS51387">
    <property type="entry name" value="FAD_PCMH"/>
    <property type="match status" value="1"/>
</dbReference>
<dbReference type="Proteomes" id="UP001154252">
    <property type="component" value="Unassembled WGS sequence"/>
</dbReference>
<sequence length="269" mass="30346">MRILDNKASYELARCSRVFNLHRPKHFPRAIIDATCVDDVVAGVKLAIQQNCQVAVRSGGHSIFVWSLQNDSLLVDLGNWKEIVVETGPFIAKVTSSVTKGRVEQPAQSLWSHVPSWTLPRRRPWGIFAPWWSRLELSKLGWACERVIAVEVVTAQGELLLCNEKQNEELCWAARGSGPRTCRSAPPLNTADSHSFRVFPAIVTRFHLQLLPYLSAGFLSSTYVYPSALYRQAFGWIQSIVPEADEDTEIVMIAFYLDSEHDICLKLHL</sequence>
<dbReference type="InterPro" id="IPR016166">
    <property type="entry name" value="FAD-bd_PCMH"/>
</dbReference>
<dbReference type="AlphaFoldDB" id="A0A9W4KIP9"/>
<evidence type="ECO:0000256" key="1">
    <source>
        <dbReference type="ARBA" id="ARBA00001974"/>
    </source>
</evidence>
<protein>
    <recommendedName>
        <fullName evidence="6">FAD-binding PCMH-type domain-containing protein</fullName>
    </recommendedName>
</protein>
<dbReference type="PROSITE" id="PS00862">
    <property type="entry name" value="OX2_COVAL_FAD"/>
    <property type="match status" value="1"/>
</dbReference>
<dbReference type="OrthoDB" id="415825at2759"/>
<keyword evidence="5" id="KW-0560">Oxidoreductase</keyword>